<dbReference type="AlphaFoldDB" id="A0A9W8P7D6"/>
<evidence type="ECO:0000313" key="3">
    <source>
        <dbReference type="Proteomes" id="UP001142393"/>
    </source>
</evidence>
<gene>
    <name evidence="2" type="ORF">DFH05DRAFT_1389214</name>
</gene>
<dbReference type="Proteomes" id="UP001142393">
    <property type="component" value="Unassembled WGS sequence"/>
</dbReference>
<feature type="signal peptide" evidence="1">
    <location>
        <begin position="1"/>
        <end position="18"/>
    </location>
</feature>
<protein>
    <submittedName>
        <fullName evidence="2">Uncharacterized protein</fullName>
    </submittedName>
</protein>
<name>A0A9W8P7D6_9AGAR</name>
<accession>A0A9W8P7D6</accession>
<comment type="caution">
    <text evidence="2">The sequence shown here is derived from an EMBL/GenBank/DDBJ whole genome shotgun (WGS) entry which is preliminary data.</text>
</comment>
<sequence>MLILLVVSWISLYLNDRAKVTKLSPKDCLALHNLNDLISCLDAFTVSPGFYDAVSYAAAQPTEEENTAWTSVVSSMLDVNANDCSSIKLPSVLEHLYVVTTFSDADSTRSFCILSETTTSVNQNYTKGWGSMIVPASAKQISRRLHLSAPHPQADINTPQQAGAIFVLSGAHSLLVSGRFRSAYAMETDCILPTQPRKRYFKTDPTHDINEPFSIANRAIRDWQNANGGCPSETCAYVQFHGKAAASCAADTMFISSGLGNSNSSLSWYRDPSLDIPARRLRDVARTVFPTWNVTIPPDDPDCALTATSNIFGRLINGVPESNVCMTEANTLTATGEFIHIEQAIVSRQSNVYDQWGEVFKRTFRTSCTEGTVENSGTGICEIS</sequence>
<reference evidence="2 3" key="1">
    <citation type="journal article" date="2023" name="Proc. Natl. Acad. Sci. U.S.A.">
        <title>A global phylogenomic analysis of the shiitake genus Lentinula.</title>
        <authorList>
            <person name="Sierra-Patev S."/>
            <person name="Min B."/>
            <person name="Naranjo-Ortiz M."/>
            <person name="Looney B."/>
            <person name="Konkel Z."/>
            <person name="Slot J.C."/>
            <person name="Sakamoto Y."/>
            <person name="Steenwyk J.L."/>
            <person name="Rokas A."/>
            <person name="Carro J."/>
            <person name="Camarero S."/>
            <person name="Ferreira P."/>
            <person name="Molpeceres G."/>
            <person name="Ruiz-Duenas F.J."/>
            <person name="Serrano A."/>
            <person name="Henrissat B."/>
            <person name="Drula E."/>
            <person name="Hughes K.W."/>
            <person name="Mata J.L."/>
            <person name="Ishikawa N.K."/>
            <person name="Vargas-Isla R."/>
            <person name="Ushijima S."/>
            <person name="Smith C.A."/>
            <person name="Donoghue J."/>
            <person name="Ahrendt S."/>
            <person name="Andreopoulos W."/>
            <person name="He G."/>
            <person name="LaButti K."/>
            <person name="Lipzen A."/>
            <person name="Ng V."/>
            <person name="Riley R."/>
            <person name="Sandor L."/>
            <person name="Barry K."/>
            <person name="Martinez A.T."/>
            <person name="Xiao Y."/>
            <person name="Gibbons J.G."/>
            <person name="Terashima K."/>
            <person name="Grigoriev I.V."/>
            <person name="Hibbett D."/>
        </authorList>
    </citation>
    <scope>NUCLEOTIDE SEQUENCE [LARGE SCALE GENOMIC DNA]</scope>
    <source>
        <strain evidence="2 3">TFB7810</strain>
    </source>
</reference>
<evidence type="ECO:0000313" key="2">
    <source>
        <dbReference type="EMBL" id="KAJ3748463.1"/>
    </source>
</evidence>
<organism evidence="2 3">
    <name type="scientific">Lentinula detonsa</name>
    <dbReference type="NCBI Taxonomy" id="2804962"/>
    <lineage>
        <taxon>Eukaryota</taxon>
        <taxon>Fungi</taxon>
        <taxon>Dikarya</taxon>
        <taxon>Basidiomycota</taxon>
        <taxon>Agaricomycotina</taxon>
        <taxon>Agaricomycetes</taxon>
        <taxon>Agaricomycetidae</taxon>
        <taxon>Agaricales</taxon>
        <taxon>Marasmiineae</taxon>
        <taxon>Omphalotaceae</taxon>
        <taxon>Lentinula</taxon>
    </lineage>
</organism>
<keyword evidence="3" id="KW-1185">Reference proteome</keyword>
<keyword evidence="1" id="KW-0732">Signal</keyword>
<dbReference type="EMBL" id="JANVFU010000002">
    <property type="protein sequence ID" value="KAJ3748463.1"/>
    <property type="molecule type" value="Genomic_DNA"/>
</dbReference>
<proteinExistence type="predicted"/>
<evidence type="ECO:0000256" key="1">
    <source>
        <dbReference type="SAM" id="SignalP"/>
    </source>
</evidence>
<feature type="chain" id="PRO_5040879514" evidence="1">
    <location>
        <begin position="19"/>
        <end position="384"/>
    </location>
</feature>